<reference evidence="1" key="1">
    <citation type="journal article" date="2020" name="Stud. Mycol.">
        <title>101 Dothideomycetes genomes: a test case for predicting lifestyles and emergence of pathogens.</title>
        <authorList>
            <person name="Haridas S."/>
            <person name="Albert R."/>
            <person name="Binder M."/>
            <person name="Bloem J."/>
            <person name="Labutti K."/>
            <person name="Salamov A."/>
            <person name="Andreopoulos B."/>
            <person name="Baker S."/>
            <person name="Barry K."/>
            <person name="Bills G."/>
            <person name="Bluhm B."/>
            <person name="Cannon C."/>
            <person name="Castanera R."/>
            <person name="Culley D."/>
            <person name="Daum C."/>
            <person name="Ezra D."/>
            <person name="Gonzalez J."/>
            <person name="Henrissat B."/>
            <person name="Kuo A."/>
            <person name="Liang C."/>
            <person name="Lipzen A."/>
            <person name="Lutzoni F."/>
            <person name="Magnuson J."/>
            <person name="Mondo S."/>
            <person name="Nolan M."/>
            <person name="Ohm R."/>
            <person name="Pangilinan J."/>
            <person name="Park H.-J."/>
            <person name="Ramirez L."/>
            <person name="Alfaro M."/>
            <person name="Sun H."/>
            <person name="Tritt A."/>
            <person name="Yoshinaga Y."/>
            <person name="Zwiers L.-H."/>
            <person name="Turgeon B."/>
            <person name="Goodwin S."/>
            <person name="Spatafora J."/>
            <person name="Crous P."/>
            <person name="Grigoriev I."/>
        </authorList>
    </citation>
    <scope>NUCLEOTIDE SEQUENCE</scope>
    <source>
        <strain evidence="1">SCOH1-5</strain>
    </source>
</reference>
<accession>A0A6A6EXZ7</accession>
<evidence type="ECO:0000313" key="2">
    <source>
        <dbReference type="Proteomes" id="UP000799539"/>
    </source>
</evidence>
<organism evidence="1 2">
    <name type="scientific">Cercospora zeae-maydis SCOH1-5</name>
    <dbReference type="NCBI Taxonomy" id="717836"/>
    <lineage>
        <taxon>Eukaryota</taxon>
        <taxon>Fungi</taxon>
        <taxon>Dikarya</taxon>
        <taxon>Ascomycota</taxon>
        <taxon>Pezizomycotina</taxon>
        <taxon>Dothideomycetes</taxon>
        <taxon>Dothideomycetidae</taxon>
        <taxon>Mycosphaerellales</taxon>
        <taxon>Mycosphaerellaceae</taxon>
        <taxon>Cercospora</taxon>
    </lineage>
</organism>
<name>A0A6A6EXZ7_9PEZI</name>
<gene>
    <name evidence="1" type="ORF">CERZMDRAFT_91941</name>
</gene>
<evidence type="ECO:0000313" key="1">
    <source>
        <dbReference type="EMBL" id="KAF2206575.1"/>
    </source>
</evidence>
<dbReference type="Proteomes" id="UP000799539">
    <property type="component" value="Unassembled WGS sequence"/>
</dbReference>
<dbReference type="EMBL" id="ML992717">
    <property type="protein sequence ID" value="KAF2206575.1"/>
    <property type="molecule type" value="Genomic_DNA"/>
</dbReference>
<protein>
    <submittedName>
        <fullName evidence="1">Uncharacterized protein</fullName>
    </submittedName>
</protein>
<keyword evidence="2" id="KW-1185">Reference proteome</keyword>
<sequence>MLGLVPEEIFVVQLVRSSFEQPRAVAMLFWPSFCCEFEDVPLDGLHTLLTTRAQSQDEIVDLVAEDTELGICSIPPGYFEAQSLLQDLQLAQHVNSWRRRADDVQLRPFCDVSLAHVQQVRCGSRRVLPHPGV</sequence>
<proteinExistence type="predicted"/>
<dbReference type="AlphaFoldDB" id="A0A6A6EXZ7"/>